<accession>A0A438BZ34</accession>
<dbReference type="PANTHER" id="PTHR46554">
    <property type="entry name" value="MEDIATOR OF RNA POLYMERASE II TRANSCRIPTION SUBUNIT 26A-RELATED"/>
    <property type="match status" value="1"/>
</dbReference>
<dbReference type="AlphaFoldDB" id="A0A438BZ34"/>
<evidence type="ECO:0000259" key="5">
    <source>
        <dbReference type="PROSITE" id="PS51319"/>
    </source>
</evidence>
<comment type="caution">
    <text evidence="6">The sequence shown here is derived from an EMBL/GenBank/DDBJ whole genome shotgun (WGS) entry which is preliminary data.</text>
</comment>
<dbReference type="GO" id="GO:0005634">
    <property type="term" value="C:nucleus"/>
    <property type="evidence" value="ECO:0007669"/>
    <property type="project" value="UniProtKB-SubCell"/>
</dbReference>
<keyword evidence="2 3" id="KW-0539">Nucleus</keyword>
<feature type="region of interest" description="Disordered" evidence="4">
    <location>
        <begin position="80"/>
        <end position="110"/>
    </location>
</feature>
<dbReference type="InterPro" id="IPR017923">
    <property type="entry name" value="TFIIS_N"/>
</dbReference>
<evidence type="ECO:0000256" key="3">
    <source>
        <dbReference type="PROSITE-ProRule" id="PRU00649"/>
    </source>
</evidence>
<dbReference type="EMBL" id="QGNW01002594">
    <property type="protein sequence ID" value="RVW15880.1"/>
    <property type="molecule type" value="Genomic_DNA"/>
</dbReference>
<dbReference type="InterPro" id="IPR035441">
    <property type="entry name" value="TFIIS/LEDGF_dom_sf"/>
</dbReference>
<protein>
    <submittedName>
        <fullName evidence="6">Putative mediator of RNA polymerase II transcription subunit 26b</fullName>
    </submittedName>
</protein>
<name>A0A438BZ34_VITVI</name>
<organism evidence="6 7">
    <name type="scientific">Vitis vinifera</name>
    <name type="common">Grape</name>
    <dbReference type="NCBI Taxonomy" id="29760"/>
    <lineage>
        <taxon>Eukaryota</taxon>
        <taxon>Viridiplantae</taxon>
        <taxon>Streptophyta</taxon>
        <taxon>Embryophyta</taxon>
        <taxon>Tracheophyta</taxon>
        <taxon>Spermatophyta</taxon>
        <taxon>Magnoliopsida</taxon>
        <taxon>eudicotyledons</taxon>
        <taxon>Gunneridae</taxon>
        <taxon>Pentapetalae</taxon>
        <taxon>rosids</taxon>
        <taxon>Vitales</taxon>
        <taxon>Vitaceae</taxon>
        <taxon>Viteae</taxon>
        <taxon>Vitis</taxon>
    </lineage>
</organism>
<dbReference type="Proteomes" id="UP000288805">
    <property type="component" value="Unassembled WGS sequence"/>
</dbReference>
<dbReference type="SUPFAM" id="SSF47676">
    <property type="entry name" value="Conserved domain common to transcription factors TFIIS, elongin A, CRSP70"/>
    <property type="match status" value="1"/>
</dbReference>
<proteinExistence type="predicted"/>
<dbReference type="PROSITE" id="PS51319">
    <property type="entry name" value="TFIIS_N"/>
    <property type="match status" value="1"/>
</dbReference>
<feature type="compositionally biased region" description="Basic and acidic residues" evidence="4">
    <location>
        <begin position="98"/>
        <end position="110"/>
    </location>
</feature>
<comment type="subcellular location">
    <subcellularLocation>
        <location evidence="1 3">Nucleus</location>
    </subcellularLocation>
</comment>
<feature type="compositionally biased region" description="Basic residues" evidence="4">
    <location>
        <begin position="432"/>
        <end position="448"/>
    </location>
</feature>
<evidence type="ECO:0000313" key="7">
    <source>
        <dbReference type="Proteomes" id="UP000288805"/>
    </source>
</evidence>
<evidence type="ECO:0000256" key="4">
    <source>
        <dbReference type="SAM" id="MobiDB-lite"/>
    </source>
</evidence>
<dbReference type="InterPro" id="IPR003617">
    <property type="entry name" value="TFIIS/CRSP70_N_sub"/>
</dbReference>
<dbReference type="Pfam" id="PF08711">
    <property type="entry name" value="Med26"/>
    <property type="match status" value="1"/>
</dbReference>
<gene>
    <name evidence="6" type="primary">MED26B_4</name>
    <name evidence="6" type="ORF">CK203_073033</name>
</gene>
<feature type="region of interest" description="Disordered" evidence="4">
    <location>
        <begin position="397"/>
        <end position="448"/>
    </location>
</feature>
<reference evidence="6 7" key="1">
    <citation type="journal article" date="2018" name="PLoS Genet.">
        <title>Population sequencing reveals clonal diversity and ancestral inbreeding in the grapevine cultivar Chardonnay.</title>
        <authorList>
            <person name="Roach M.J."/>
            <person name="Johnson D.L."/>
            <person name="Bohlmann J."/>
            <person name="van Vuuren H.J."/>
            <person name="Jones S.J."/>
            <person name="Pretorius I.S."/>
            <person name="Schmidt S.A."/>
            <person name="Borneman A.R."/>
        </authorList>
    </citation>
    <scope>NUCLEOTIDE SEQUENCE [LARGE SCALE GENOMIC DNA]</scope>
    <source>
        <strain evidence="7">cv. Chardonnay</strain>
        <tissue evidence="6">Leaf</tissue>
    </source>
</reference>
<evidence type="ECO:0000256" key="1">
    <source>
        <dbReference type="ARBA" id="ARBA00004123"/>
    </source>
</evidence>
<feature type="compositionally biased region" description="Basic and acidic residues" evidence="4">
    <location>
        <begin position="80"/>
        <end position="91"/>
    </location>
</feature>
<feature type="domain" description="TFIIS N-terminal" evidence="5">
    <location>
        <begin position="146"/>
        <end position="221"/>
    </location>
</feature>
<evidence type="ECO:0000313" key="6">
    <source>
        <dbReference type="EMBL" id="RVW15880.1"/>
    </source>
</evidence>
<dbReference type="SMART" id="SM00509">
    <property type="entry name" value="TFS2N"/>
    <property type="match status" value="1"/>
</dbReference>
<dbReference type="Gene3D" id="1.20.930.10">
    <property type="entry name" value="Conserved domain common to transcription factors TFIIS, elongin A, CRSP70"/>
    <property type="match status" value="1"/>
</dbReference>
<dbReference type="CDD" id="cd00183">
    <property type="entry name" value="TFIIS_I"/>
    <property type="match status" value="1"/>
</dbReference>
<feature type="compositionally biased region" description="Basic and acidic residues" evidence="4">
    <location>
        <begin position="407"/>
        <end position="429"/>
    </location>
</feature>
<dbReference type="PANTHER" id="PTHR46554:SF2">
    <property type="entry name" value="TFIIS N-TERMINAL DOMAIN-CONTAINING PROTEIN"/>
    <property type="match status" value="1"/>
</dbReference>
<sequence>MIMSMESEGLDHWRSYFKSASSSIFEVIEHGIMVAAKDCPEEFRLKRGKIAEKLYSCQFAGNSGCDCVEVSMKNENLNVEKREGGGDEREVGGNGDVPKADCGQKTKDDGNVPEHAVIQMRNRNDPKGKAMEDEDHEVDEENEILGEVLRIKKLITSSPNESERVLFDALKRLQLMPISVKILQVTMVGKAVNDLRKRSSKQTSQLAKTLIEGWQLVVDQWVSAMEAVSAVEDVSGNASTWGGSAVNSNPCAVDEKELPSLPLNDQEFPSLPWNENELLFVPMREEDIFPPQTASEDCLETFFDGLDEDGNPISTEDDEGERMKQEPAVKPMEVPNINLSTTNLGPGRRLKPSLETKLNNETESQQKSDKFAITKRQGTSQYEILNGSNEVAVLGKPEAMDPELEEDHQQAENAKKPRTMRFMDFRDVPKQGLRRKSPRPRRRNQQSH</sequence>
<evidence type="ECO:0000256" key="2">
    <source>
        <dbReference type="ARBA" id="ARBA00023242"/>
    </source>
</evidence>